<keyword evidence="1" id="KW-0808">Transferase</keyword>
<dbReference type="InterPro" id="IPR007153">
    <property type="entry name" value="Adenosine_kinase"/>
</dbReference>
<dbReference type="PANTHER" id="PTHR36155">
    <property type="entry name" value="BLL5354 PROTEIN"/>
    <property type="match status" value="1"/>
</dbReference>
<evidence type="ECO:0000313" key="1">
    <source>
        <dbReference type="EMBL" id="MBG0778876.1"/>
    </source>
</evidence>
<name>A0A931G6Y7_9BACT</name>
<dbReference type="InterPro" id="IPR036902">
    <property type="entry name" value="Ta1353-like_sf"/>
</dbReference>
<protein>
    <submittedName>
        <fullName evidence="1">Adenosine-specific kinase</fullName>
    </submittedName>
</protein>
<dbReference type="PANTHER" id="PTHR36155:SF1">
    <property type="entry name" value="BLL5354 PROTEIN"/>
    <property type="match status" value="1"/>
</dbReference>
<dbReference type="Gene3D" id="3.40.1520.10">
    <property type="entry name" value="Ta1353-like"/>
    <property type="match status" value="1"/>
</dbReference>
<dbReference type="Pfam" id="PF04008">
    <property type="entry name" value="Adenosine_kin"/>
    <property type="match status" value="1"/>
</dbReference>
<accession>A0A931G6Y7</accession>
<sequence length="160" mass="17671">MELKTLAIENPESLNFILGHAHFIKTVEDIHEAIICTVPNARFGVAFCEASMECLVRHSGTDEGLIQLARDNAYALSAGHTFIIFMRDMFPINILNTIKNVPEVARIHCATANPVEVILAQTDQGRGILGVIDGFSSKGIETDADIEKRKGFLRMIGYKQ</sequence>
<gene>
    <name evidence="1" type="ORF">H0S81_02985</name>
</gene>
<dbReference type="Proteomes" id="UP000706172">
    <property type="component" value="Unassembled WGS sequence"/>
</dbReference>
<organism evidence="1 2">
    <name type="scientific">Desulfotignum balticum</name>
    <dbReference type="NCBI Taxonomy" id="115781"/>
    <lineage>
        <taxon>Bacteria</taxon>
        <taxon>Pseudomonadati</taxon>
        <taxon>Thermodesulfobacteriota</taxon>
        <taxon>Desulfobacteria</taxon>
        <taxon>Desulfobacterales</taxon>
        <taxon>Desulfobacteraceae</taxon>
        <taxon>Desulfotignum</taxon>
    </lineage>
</organism>
<evidence type="ECO:0000313" key="2">
    <source>
        <dbReference type="Proteomes" id="UP000706172"/>
    </source>
</evidence>
<dbReference type="EMBL" id="JACCQK010000132">
    <property type="protein sequence ID" value="MBG0778876.1"/>
    <property type="molecule type" value="Genomic_DNA"/>
</dbReference>
<dbReference type="AlphaFoldDB" id="A0A931G6Y7"/>
<dbReference type="SUPFAM" id="SSF103165">
    <property type="entry name" value="Ta1353-like"/>
    <property type="match status" value="1"/>
</dbReference>
<proteinExistence type="predicted"/>
<dbReference type="GO" id="GO:0016301">
    <property type="term" value="F:kinase activity"/>
    <property type="evidence" value="ECO:0007669"/>
    <property type="project" value="UniProtKB-KW"/>
</dbReference>
<reference evidence="1" key="1">
    <citation type="submission" date="2020-07" db="EMBL/GenBank/DDBJ databases">
        <title>Severe corrosion of carbon steel in oil field produced water can be linked to methanogenic archaea containing a special type of NiFe hydrogenase.</title>
        <authorList>
            <person name="Lahme S."/>
            <person name="Mand J."/>
            <person name="Longwell J."/>
            <person name="Smith R."/>
            <person name="Enning D."/>
        </authorList>
    </citation>
    <scope>NUCLEOTIDE SEQUENCE</scope>
    <source>
        <strain evidence="1">MIC098Bin6</strain>
    </source>
</reference>
<keyword evidence="1" id="KW-0418">Kinase</keyword>
<comment type="caution">
    <text evidence="1">The sequence shown here is derived from an EMBL/GenBank/DDBJ whole genome shotgun (WGS) entry which is preliminary data.</text>
</comment>